<dbReference type="STRING" id="983506.L8WZL0"/>
<evidence type="ECO:0000256" key="4">
    <source>
        <dbReference type="ARBA" id="ARBA00022723"/>
    </source>
</evidence>
<dbReference type="InterPro" id="IPR006595">
    <property type="entry name" value="CTLH_C"/>
</dbReference>
<evidence type="ECO:0000313" key="13">
    <source>
        <dbReference type="EMBL" id="ELU43420.1"/>
    </source>
</evidence>
<dbReference type="InterPro" id="IPR045098">
    <property type="entry name" value="Fyv10_fam"/>
</dbReference>
<feature type="region of interest" description="Disordered" evidence="9">
    <location>
        <begin position="104"/>
        <end position="126"/>
    </location>
</feature>
<dbReference type="GO" id="GO:0008270">
    <property type="term" value="F:zinc ion binding"/>
    <property type="evidence" value="ECO:0007669"/>
    <property type="project" value="UniProtKB-KW"/>
</dbReference>
<dbReference type="HOGENOM" id="CLU_331809_0_0_1"/>
<dbReference type="InterPro" id="IPR024964">
    <property type="entry name" value="CTLH/CRA"/>
</dbReference>
<evidence type="ECO:0000256" key="1">
    <source>
        <dbReference type="ARBA" id="ARBA00004496"/>
    </source>
</evidence>
<dbReference type="EMBL" id="AFRT01000551">
    <property type="protein sequence ID" value="ELU43420.1"/>
    <property type="molecule type" value="Genomic_DNA"/>
</dbReference>
<dbReference type="InterPro" id="IPR013088">
    <property type="entry name" value="Znf_NHR/GATA"/>
</dbReference>
<dbReference type="GO" id="GO:0005737">
    <property type="term" value="C:cytoplasm"/>
    <property type="evidence" value="ECO:0007669"/>
    <property type="project" value="UniProtKB-SubCell"/>
</dbReference>
<evidence type="ECO:0000256" key="8">
    <source>
        <dbReference type="PROSITE-ProRule" id="PRU01215"/>
    </source>
</evidence>
<accession>L8WZL0</accession>
<feature type="domain" description="RING-Gid-type" evidence="12">
    <location>
        <begin position="746"/>
        <end position="816"/>
    </location>
</feature>
<evidence type="ECO:0000256" key="6">
    <source>
        <dbReference type="ARBA" id="ARBA00022833"/>
    </source>
</evidence>
<dbReference type="PANTHER" id="PTHR12170">
    <property type="entry name" value="MACROPHAGE ERYTHROBLAST ATTACHER-RELATED"/>
    <property type="match status" value="1"/>
</dbReference>
<comment type="caution">
    <text evidence="13">The sequence shown here is derived from an EMBL/GenBank/DDBJ whole genome shotgun (WGS) entry which is preliminary data.</text>
</comment>
<proteinExistence type="inferred from homology"/>
<dbReference type="OrthoDB" id="1933455at2759"/>
<keyword evidence="3" id="KW-0963">Cytoplasm</keyword>
<comment type="similarity">
    <text evidence="2">Belongs to the FYV10 family.</text>
</comment>
<feature type="compositionally biased region" description="Polar residues" evidence="9">
    <location>
        <begin position="80"/>
        <end position="89"/>
    </location>
</feature>
<protein>
    <submittedName>
        <fullName evidence="13">Macrophage erythroblast attacher isoform 1</fullName>
    </submittedName>
</protein>
<dbReference type="Gene3D" id="3.30.50.10">
    <property type="entry name" value="Erythroid Transcription Factor GATA-1, subunit A"/>
    <property type="match status" value="1"/>
</dbReference>
<evidence type="ECO:0000256" key="5">
    <source>
        <dbReference type="ARBA" id="ARBA00022771"/>
    </source>
</evidence>
<feature type="domain" description="GATA-type" evidence="10">
    <location>
        <begin position="337"/>
        <end position="358"/>
    </location>
</feature>
<evidence type="ECO:0000256" key="3">
    <source>
        <dbReference type="ARBA" id="ARBA00022490"/>
    </source>
</evidence>
<dbReference type="InterPro" id="IPR000679">
    <property type="entry name" value="Znf_GATA"/>
</dbReference>
<sequence>MDCPAFQSFPTANVSISHAARTTRDRAGVNMGSRGISMAPTSNELSGSAHPHEEEYSDTYQTSTTNPSSSQHHLQPLSYPPQSTYYAPFNQPTARRDMAQIPYQYQPYSPIPGPSTSQLAEGPHPTSPYVGNYGIPSQPALGSHRSDPFYYAQPAPSPTVPTVTEGSYGRQYMPFPQTHMGLPYSEASQPASSPLSIAPPPDQTIDDPHTREEVDYGSVSPVGCRANNRGLILLQIASSYRHIITTVSQASPSPSADSPGHSFEPPVVEDMLHRAVEGLRYLDPTRAEQYPYTSDFSAQSIASGAVGPEGSSETVFVRYYEDGKTEGNPMKKKKRERKGATQCASCHATSTPEWRRGPLEEEKLSPGGSPRRARPKGKSREVTEESEEDREQGSDDTLPPMAGPSGMSGGVARAVFLEGDRRLVKVCLSRETDMSGSQGPRGTIGATTTMNNKVNIEGTILFEQPLLRVPHETLRKHFRNSQKHIEREFGAIQSASAELAKPRLGDRDPIETAKVLDGVIARVEGLKKRLLDIQTNHVTPSQTAFKQRLEHLLLLENAGTTDQPDYIRWTDTRTDRWVVDWALRNSRDETALTLAREKGLELLVDTELFAEIRKVEDALREQKCAVALAWCSENKAALKKMKNSLEFELRLQEYIEIVQQGKTAEAMAYLKKHLISWYDTHPQQCKQAAELYDPQRWSYLIRTFRHAVYALYNIPTTSLLALGLSAGLTSLKLPACYDPAQRNVDCPVCDTDGLGVLAKEVPWSHHINSVIVCRITGKIMDGDNPPLCLPNGQVYSQKALEEQAARNNGQVTCPKTGDVFSFQQTKKMFISYFVVKSGHSECQAVNNELLRYNETKYNAVVVK</sequence>
<dbReference type="PANTHER" id="PTHR12170:SF2">
    <property type="entry name" value="E3 UBIQUITIN-PROTEIN TRANSFERASE MAEA"/>
    <property type="match status" value="1"/>
</dbReference>
<feature type="region of interest" description="Disordered" evidence="9">
    <location>
        <begin position="33"/>
        <end position="89"/>
    </location>
</feature>
<reference evidence="13 14" key="1">
    <citation type="journal article" date="2013" name="Nat. Commun.">
        <title>The evolution and pathogenic mechanisms of the rice sheath blight pathogen.</title>
        <authorList>
            <person name="Zheng A."/>
            <person name="Lin R."/>
            <person name="Xu L."/>
            <person name="Qin P."/>
            <person name="Tang C."/>
            <person name="Ai P."/>
            <person name="Zhang D."/>
            <person name="Liu Y."/>
            <person name="Sun Z."/>
            <person name="Feng H."/>
            <person name="Wang Y."/>
            <person name="Chen Y."/>
            <person name="Liang X."/>
            <person name="Fu R."/>
            <person name="Li Q."/>
            <person name="Zhang J."/>
            <person name="Yu X."/>
            <person name="Xie Z."/>
            <person name="Ding L."/>
            <person name="Guan P."/>
            <person name="Tang J."/>
            <person name="Liang Y."/>
            <person name="Wang S."/>
            <person name="Deng Q."/>
            <person name="Li S."/>
            <person name="Zhu J."/>
            <person name="Wang L."/>
            <person name="Liu H."/>
            <person name="Li P."/>
        </authorList>
    </citation>
    <scope>NUCLEOTIDE SEQUENCE [LARGE SCALE GENOMIC DNA]</scope>
    <source>
        <strain evidence="14">AG-1 IA</strain>
    </source>
</reference>
<gene>
    <name evidence="13" type="ORF">AG1IA_02556</name>
</gene>
<dbReference type="GO" id="GO:0034657">
    <property type="term" value="C:GID complex"/>
    <property type="evidence" value="ECO:0007669"/>
    <property type="project" value="TreeGrafter"/>
</dbReference>
<dbReference type="GO" id="GO:0043161">
    <property type="term" value="P:proteasome-mediated ubiquitin-dependent protein catabolic process"/>
    <property type="evidence" value="ECO:0007669"/>
    <property type="project" value="InterPro"/>
</dbReference>
<dbReference type="Proteomes" id="UP000011668">
    <property type="component" value="Unassembled WGS sequence"/>
</dbReference>
<dbReference type="PROSITE" id="PS51867">
    <property type="entry name" value="ZF_RING_GID"/>
    <property type="match status" value="1"/>
</dbReference>
<keyword evidence="5 7" id="KW-0863">Zinc-finger</keyword>
<dbReference type="InterPro" id="IPR044063">
    <property type="entry name" value="ZF_RING_GID"/>
</dbReference>
<evidence type="ECO:0000256" key="9">
    <source>
        <dbReference type="SAM" id="MobiDB-lite"/>
    </source>
</evidence>
<dbReference type="PROSITE" id="PS50897">
    <property type="entry name" value="CTLH"/>
    <property type="match status" value="1"/>
</dbReference>
<dbReference type="PROSITE" id="PS50114">
    <property type="entry name" value="GATA_ZN_FINGER_2"/>
    <property type="match status" value="1"/>
</dbReference>
<dbReference type="SMART" id="SM00668">
    <property type="entry name" value="CTLH"/>
    <property type="match status" value="1"/>
</dbReference>
<evidence type="ECO:0000256" key="7">
    <source>
        <dbReference type="PROSITE-ProRule" id="PRU00094"/>
    </source>
</evidence>
<evidence type="ECO:0000259" key="10">
    <source>
        <dbReference type="PROSITE" id="PS50114"/>
    </source>
</evidence>
<evidence type="ECO:0000259" key="12">
    <source>
        <dbReference type="PROSITE" id="PS51867"/>
    </source>
</evidence>
<evidence type="ECO:0000256" key="2">
    <source>
        <dbReference type="ARBA" id="ARBA00010615"/>
    </source>
</evidence>
<feature type="compositionally biased region" description="Basic and acidic residues" evidence="9">
    <location>
        <begin position="353"/>
        <end position="364"/>
    </location>
</feature>
<feature type="region of interest" description="Disordered" evidence="9">
    <location>
        <begin position="324"/>
        <end position="410"/>
    </location>
</feature>
<dbReference type="GO" id="GO:0043565">
    <property type="term" value="F:sequence-specific DNA binding"/>
    <property type="evidence" value="ECO:0007669"/>
    <property type="project" value="InterPro"/>
</dbReference>
<dbReference type="GO" id="GO:0061630">
    <property type="term" value="F:ubiquitin protein ligase activity"/>
    <property type="evidence" value="ECO:0007669"/>
    <property type="project" value="InterPro"/>
</dbReference>
<keyword evidence="14" id="KW-1185">Reference proteome</keyword>
<keyword evidence="6" id="KW-0862">Zinc</keyword>
<keyword evidence="4" id="KW-0479">Metal-binding</keyword>
<feature type="domain" description="CTLH" evidence="11">
    <location>
        <begin position="609"/>
        <end position="665"/>
    </location>
</feature>
<feature type="compositionally biased region" description="Polar residues" evidence="9">
    <location>
        <begin position="58"/>
        <end position="73"/>
    </location>
</feature>
<dbReference type="CDD" id="cd16659">
    <property type="entry name" value="RING-Ubox_Emp"/>
    <property type="match status" value="1"/>
</dbReference>
<dbReference type="GO" id="GO:0005634">
    <property type="term" value="C:nucleus"/>
    <property type="evidence" value="ECO:0007669"/>
    <property type="project" value="TreeGrafter"/>
</dbReference>
<name>L8WZL0_THACA</name>
<feature type="zinc finger region" description="RING-Gid-type" evidence="8">
    <location>
        <begin position="746"/>
        <end position="816"/>
    </location>
</feature>
<comment type="subcellular location">
    <subcellularLocation>
        <location evidence="1">Cytoplasm</location>
    </subcellularLocation>
</comment>
<dbReference type="AlphaFoldDB" id="L8WZL0"/>
<evidence type="ECO:0000313" key="14">
    <source>
        <dbReference type="Proteomes" id="UP000011668"/>
    </source>
</evidence>
<feature type="compositionally biased region" description="Polar residues" evidence="9">
    <location>
        <begin position="342"/>
        <end position="352"/>
    </location>
</feature>
<dbReference type="GO" id="GO:0006355">
    <property type="term" value="P:regulation of DNA-templated transcription"/>
    <property type="evidence" value="ECO:0007669"/>
    <property type="project" value="InterPro"/>
</dbReference>
<organism evidence="13 14">
    <name type="scientific">Thanatephorus cucumeris (strain AG1-IA)</name>
    <name type="common">Rice sheath blight fungus</name>
    <name type="synonym">Rhizoctonia solani</name>
    <dbReference type="NCBI Taxonomy" id="983506"/>
    <lineage>
        <taxon>Eukaryota</taxon>
        <taxon>Fungi</taxon>
        <taxon>Dikarya</taxon>
        <taxon>Basidiomycota</taxon>
        <taxon>Agaricomycotina</taxon>
        <taxon>Agaricomycetes</taxon>
        <taxon>Cantharellales</taxon>
        <taxon>Ceratobasidiaceae</taxon>
        <taxon>Rhizoctonia</taxon>
        <taxon>Rhizoctonia solani AG-1</taxon>
    </lineage>
</organism>
<evidence type="ECO:0000259" key="11">
    <source>
        <dbReference type="PROSITE" id="PS50897"/>
    </source>
</evidence>
<dbReference type="Pfam" id="PF10607">
    <property type="entry name" value="CTLH"/>
    <property type="match status" value="1"/>
</dbReference>